<reference evidence="3" key="1">
    <citation type="submission" date="2017-05" db="EMBL/GenBank/DDBJ databases">
        <authorList>
            <person name="Rodrigo-Torres L."/>
            <person name="Arahal R. D."/>
            <person name="Lucena T."/>
        </authorList>
    </citation>
    <scope>NUCLEOTIDE SEQUENCE [LARGE SCALE GENOMIC DNA]</scope>
    <source>
        <strain evidence="3">CECT 8899</strain>
    </source>
</reference>
<dbReference type="GO" id="GO:0008757">
    <property type="term" value="F:S-adenosylmethionine-dependent methyltransferase activity"/>
    <property type="evidence" value="ECO:0007669"/>
    <property type="project" value="InterPro"/>
</dbReference>
<evidence type="ECO:0000313" key="3">
    <source>
        <dbReference type="Proteomes" id="UP000201613"/>
    </source>
</evidence>
<evidence type="ECO:0000259" key="1">
    <source>
        <dbReference type="Pfam" id="PF08241"/>
    </source>
</evidence>
<dbReference type="RefSeq" id="WP_093990890.1">
    <property type="nucleotide sequence ID" value="NZ_FXZK01000001.1"/>
</dbReference>
<dbReference type="GO" id="GO:0032259">
    <property type="term" value="P:methylation"/>
    <property type="evidence" value="ECO:0007669"/>
    <property type="project" value="UniProtKB-KW"/>
</dbReference>
<accession>A0A238LB07</accession>
<sequence length="270" mass="29565">MGDIDSDFIGSIPEIYDSHLVPILFESYAKDLAQRVARSKPAAVLEIAAGSGAVTRALAPLLGPQSRYVATDLNGAMLERAKRRHPGDGLEWREANATALPFDDDSFDVVLCQFGAMFFPDRIKGFSEARRVLRSGGRFVFSTWGPLERNDFSRIAVETLIRLYPENPPLFLARTPFGYSESHQIEADLTAAGFDDYRIEEVSIHSVAETADHFAYGQTHGSPLGLEIEALGKPTLQQVRKAIANALIDRFGQGRITGETLALVTEAVAP</sequence>
<gene>
    <name evidence="2" type="primary">ubiE_1</name>
    <name evidence="2" type="ORF">LOM8899_00882</name>
</gene>
<dbReference type="InterPro" id="IPR029063">
    <property type="entry name" value="SAM-dependent_MTases_sf"/>
</dbReference>
<name>A0A238LB07_9RHOB</name>
<dbReference type="Proteomes" id="UP000201613">
    <property type="component" value="Unassembled WGS sequence"/>
</dbReference>
<dbReference type="CDD" id="cd02440">
    <property type="entry name" value="AdoMet_MTases"/>
    <property type="match status" value="1"/>
</dbReference>
<keyword evidence="3" id="KW-1185">Reference proteome</keyword>
<dbReference type="Pfam" id="PF08241">
    <property type="entry name" value="Methyltransf_11"/>
    <property type="match status" value="1"/>
</dbReference>
<proteinExistence type="predicted"/>
<dbReference type="PANTHER" id="PTHR43591:SF24">
    <property type="entry name" value="2-METHOXY-6-POLYPRENYL-1,4-BENZOQUINOL METHYLASE, MITOCHONDRIAL"/>
    <property type="match status" value="1"/>
</dbReference>
<feature type="domain" description="Methyltransferase type 11" evidence="1">
    <location>
        <begin position="45"/>
        <end position="141"/>
    </location>
</feature>
<evidence type="ECO:0000313" key="2">
    <source>
        <dbReference type="EMBL" id="SMY06752.1"/>
    </source>
</evidence>
<organism evidence="2 3">
    <name type="scientific">Flavimaricola marinus</name>
    <dbReference type="NCBI Taxonomy" id="1819565"/>
    <lineage>
        <taxon>Bacteria</taxon>
        <taxon>Pseudomonadati</taxon>
        <taxon>Pseudomonadota</taxon>
        <taxon>Alphaproteobacteria</taxon>
        <taxon>Rhodobacterales</taxon>
        <taxon>Paracoccaceae</taxon>
        <taxon>Flavimaricola</taxon>
    </lineage>
</organism>
<dbReference type="GO" id="GO:0043770">
    <property type="term" value="F:demethylmenaquinone methyltransferase activity"/>
    <property type="evidence" value="ECO:0007669"/>
    <property type="project" value="UniProtKB-EC"/>
</dbReference>
<dbReference type="SUPFAM" id="SSF53335">
    <property type="entry name" value="S-adenosyl-L-methionine-dependent methyltransferases"/>
    <property type="match status" value="1"/>
</dbReference>
<dbReference type="PANTHER" id="PTHR43591">
    <property type="entry name" value="METHYLTRANSFERASE"/>
    <property type="match status" value="1"/>
</dbReference>
<dbReference type="InterPro" id="IPR013216">
    <property type="entry name" value="Methyltransf_11"/>
</dbReference>
<keyword evidence="2" id="KW-0808">Transferase</keyword>
<dbReference type="OrthoDB" id="9787738at2"/>
<dbReference type="Gene3D" id="3.40.50.150">
    <property type="entry name" value="Vaccinia Virus protein VP39"/>
    <property type="match status" value="1"/>
</dbReference>
<keyword evidence="2" id="KW-0489">Methyltransferase</keyword>
<dbReference type="EC" id="2.1.1.163" evidence="2"/>
<protein>
    <submittedName>
        <fullName evidence="2">Ubiquinone/menaquinone biosynthesis C-methyltransferase UbiE</fullName>
        <ecNumber evidence="2">2.1.1.163</ecNumber>
    </submittedName>
</protein>
<dbReference type="AlphaFoldDB" id="A0A238LB07"/>
<keyword evidence="2" id="KW-0830">Ubiquinone</keyword>
<dbReference type="EMBL" id="FXZK01000001">
    <property type="protein sequence ID" value="SMY06752.1"/>
    <property type="molecule type" value="Genomic_DNA"/>
</dbReference>